<gene>
    <name evidence="3" type="ORF">GCM10010405_48420</name>
</gene>
<evidence type="ECO:0000313" key="4">
    <source>
        <dbReference type="Proteomes" id="UP001501638"/>
    </source>
</evidence>
<feature type="region of interest" description="Disordered" evidence="1">
    <location>
        <begin position="52"/>
        <end position="83"/>
    </location>
</feature>
<sequence length="251" mass="28101">MLTVRLPVPTDAEVREALPELADGAWLAVREGDGRSPATTAWVAYGEPAPTVRRDHLGEDAPRSKRNSFRISEKHGSRAHADRAKGVPPVFTVRSADDPLGSWCVVRPDPAAPQGAGAYSVTDAQGNVLGRLTRGRSPLKVRRAWTIELPETGETVTGYRGTLTAWSIFVLLFPLWVLVNLVFMVIHLLEGEWDSLLDWDWGIPRRTKWRARSLDPFTPVLLERRGSRYRRNASRLDARVAYAQMVLDSHY</sequence>
<organism evidence="3 4">
    <name type="scientific">Streptomyces macrosporus</name>
    <dbReference type="NCBI Taxonomy" id="44032"/>
    <lineage>
        <taxon>Bacteria</taxon>
        <taxon>Bacillati</taxon>
        <taxon>Actinomycetota</taxon>
        <taxon>Actinomycetes</taxon>
        <taxon>Kitasatosporales</taxon>
        <taxon>Streptomycetaceae</taxon>
        <taxon>Streptomyces</taxon>
    </lineage>
</organism>
<feature type="transmembrane region" description="Helical" evidence="2">
    <location>
        <begin position="168"/>
        <end position="189"/>
    </location>
</feature>
<keyword evidence="4" id="KW-1185">Reference proteome</keyword>
<feature type="compositionally biased region" description="Basic and acidic residues" evidence="1">
    <location>
        <begin position="52"/>
        <end position="63"/>
    </location>
</feature>
<feature type="compositionally biased region" description="Basic and acidic residues" evidence="1">
    <location>
        <begin position="71"/>
        <end position="83"/>
    </location>
</feature>
<dbReference type="EMBL" id="BAAASZ010000032">
    <property type="protein sequence ID" value="GAA2458486.1"/>
    <property type="molecule type" value="Genomic_DNA"/>
</dbReference>
<name>A0ABP5XKB9_9ACTN</name>
<evidence type="ECO:0000256" key="2">
    <source>
        <dbReference type="SAM" id="Phobius"/>
    </source>
</evidence>
<protein>
    <submittedName>
        <fullName evidence="3">Uncharacterized protein</fullName>
    </submittedName>
</protein>
<reference evidence="4" key="1">
    <citation type="journal article" date="2019" name="Int. J. Syst. Evol. Microbiol.">
        <title>The Global Catalogue of Microorganisms (GCM) 10K type strain sequencing project: providing services to taxonomists for standard genome sequencing and annotation.</title>
        <authorList>
            <consortium name="The Broad Institute Genomics Platform"/>
            <consortium name="The Broad Institute Genome Sequencing Center for Infectious Disease"/>
            <person name="Wu L."/>
            <person name="Ma J."/>
        </authorList>
    </citation>
    <scope>NUCLEOTIDE SEQUENCE [LARGE SCALE GENOMIC DNA]</scope>
    <source>
        <strain evidence="4">JCM 6305</strain>
    </source>
</reference>
<evidence type="ECO:0000256" key="1">
    <source>
        <dbReference type="SAM" id="MobiDB-lite"/>
    </source>
</evidence>
<dbReference type="RefSeq" id="WP_344327121.1">
    <property type="nucleotide sequence ID" value="NZ_BAAASZ010000032.1"/>
</dbReference>
<keyword evidence="2" id="KW-0472">Membrane</keyword>
<keyword evidence="2" id="KW-0812">Transmembrane</keyword>
<evidence type="ECO:0000313" key="3">
    <source>
        <dbReference type="EMBL" id="GAA2458486.1"/>
    </source>
</evidence>
<dbReference type="Proteomes" id="UP001501638">
    <property type="component" value="Unassembled WGS sequence"/>
</dbReference>
<comment type="caution">
    <text evidence="3">The sequence shown here is derived from an EMBL/GenBank/DDBJ whole genome shotgun (WGS) entry which is preliminary data.</text>
</comment>
<accession>A0ABP5XKB9</accession>
<keyword evidence="2" id="KW-1133">Transmembrane helix</keyword>
<proteinExistence type="predicted"/>